<feature type="region of interest" description="Disordered" evidence="1">
    <location>
        <begin position="542"/>
        <end position="605"/>
    </location>
</feature>
<dbReference type="GO" id="GO:0033553">
    <property type="term" value="C:rDNA heterochromatin"/>
    <property type="evidence" value="ECO:0007669"/>
    <property type="project" value="TreeGrafter"/>
</dbReference>
<feature type="compositionally biased region" description="Polar residues" evidence="1">
    <location>
        <begin position="503"/>
        <end position="512"/>
    </location>
</feature>
<sequence>MAGGVYLDSPAKAPDVSSFTPIPFPRSDGDSSKRPPNVDPTPDAQGSVNYYRLVPSDEVASVNWRKKIGEEVAKALGYPNASKHILEAWPENYAFYDHNKGPQSGPRHDLYLFGKNCHVGAPITAKFRSTNEFIPHAIWLLTDETLTPTNCKCKYCTKSKSQKQISESHGLSTSKAPQSVPTGVRRVPPAVKSKAVPSQVASKERSSDLRSKRWFREGELVWCALRSELRPSTPEHPLVALKFWPTIIQECRLKVDSSRRQSNGPPEESYDIDQTYSYRVKLLALMQASVVQESSILPYQAYQPPRELLDYLSGLPKPSLSTEQDMEKLSSVTIGLRGVDTFVPRALEPNGVTRETTLQDAGPALILAIEIAAQMSRMWSPTDDWQWEGRIPDAEGTMQLVKHLKFQGLWWGIERIWQEDMIRLQMARTTLHPSDHNLFLEPSPSAQTRGIFMRIASIFLDGEGELRKCKVAGMIYELADADWETKPKISVAEPAPFAAVDPSQLSVSQTPAVTPGPSQPLMQPPPFLPAPEIRQSVVDFVNLTTTPPSTPPPSSPARNGSASRSQKQPLTPLTPLPASPSVAHDRNARKNLKRKRSNSPAIDFNVETGLSGPGFVSADGPKKPYFIYPLPAAPTGYVFRPILPPSYEAVYDISHISGRYYPGLLDSPLLKESLDASSSIPLPDLLDDAHGANDLTYEARTLVLLKSLVGFYPGYFNSMNAFTWRSNRYEMARDADYNARLFCHQRWHGHDAGLIDNDLPSSSPPLSQPHTTMTSHLSTGI</sequence>
<dbReference type="InterPro" id="IPR038986">
    <property type="entry name" value="Clr2"/>
</dbReference>
<evidence type="ECO:0000259" key="2">
    <source>
        <dbReference type="Pfam" id="PF16761"/>
    </source>
</evidence>
<reference evidence="3 4" key="1">
    <citation type="journal article" date="2016" name="Mol. Biol. Evol.">
        <title>Comparative Genomics of Early-Diverging Mushroom-Forming Fungi Provides Insights into the Origins of Lignocellulose Decay Capabilities.</title>
        <authorList>
            <person name="Nagy L.G."/>
            <person name="Riley R."/>
            <person name="Tritt A."/>
            <person name="Adam C."/>
            <person name="Daum C."/>
            <person name="Floudas D."/>
            <person name="Sun H."/>
            <person name="Yadav J.S."/>
            <person name="Pangilinan J."/>
            <person name="Larsson K.H."/>
            <person name="Matsuura K."/>
            <person name="Barry K."/>
            <person name="Labutti K."/>
            <person name="Kuo R."/>
            <person name="Ohm R.A."/>
            <person name="Bhattacharya S.S."/>
            <person name="Shirouzu T."/>
            <person name="Yoshinaga Y."/>
            <person name="Martin F.M."/>
            <person name="Grigoriev I.V."/>
            <person name="Hibbett D.S."/>
        </authorList>
    </citation>
    <scope>NUCLEOTIDE SEQUENCE [LARGE SCALE GENOMIC DNA]</scope>
    <source>
        <strain evidence="3 4">HHB9708</strain>
    </source>
</reference>
<evidence type="ECO:0000313" key="4">
    <source>
        <dbReference type="Proteomes" id="UP000076722"/>
    </source>
</evidence>
<dbReference type="PANTHER" id="PTHR38046:SF1">
    <property type="entry name" value="CRYPTIC LOCI REGULATOR 2"/>
    <property type="match status" value="1"/>
</dbReference>
<feature type="region of interest" description="Disordered" evidence="1">
    <location>
        <begin position="166"/>
        <end position="204"/>
    </location>
</feature>
<gene>
    <name evidence="3" type="ORF">SISNIDRAFT_548980</name>
</gene>
<dbReference type="Pfam" id="PF16761">
    <property type="entry name" value="Clr2_transil"/>
    <property type="match status" value="1"/>
</dbReference>
<dbReference type="GO" id="GO:0031934">
    <property type="term" value="C:mating-type region heterochromatin"/>
    <property type="evidence" value="ECO:0007669"/>
    <property type="project" value="TreeGrafter"/>
</dbReference>
<feature type="region of interest" description="Disordered" evidence="1">
    <location>
        <begin position="758"/>
        <end position="781"/>
    </location>
</feature>
<feature type="region of interest" description="Disordered" evidence="1">
    <location>
        <begin position="1"/>
        <end position="47"/>
    </location>
</feature>
<feature type="domain" description="Cryptic loci regulator 2 N-terminal" evidence="2">
    <location>
        <begin position="85"/>
        <end position="156"/>
    </location>
</feature>
<dbReference type="InterPro" id="IPR031915">
    <property type="entry name" value="Clr2_N"/>
</dbReference>
<feature type="region of interest" description="Disordered" evidence="1">
    <location>
        <begin position="500"/>
        <end position="529"/>
    </location>
</feature>
<evidence type="ECO:0000313" key="3">
    <source>
        <dbReference type="EMBL" id="KZS94410.1"/>
    </source>
</evidence>
<dbReference type="PANTHER" id="PTHR38046">
    <property type="entry name" value="CRYPTIC LOCI REGULATOR 2"/>
    <property type="match status" value="1"/>
</dbReference>
<dbReference type="GO" id="GO:0070824">
    <property type="term" value="C:SHREC complex"/>
    <property type="evidence" value="ECO:0007669"/>
    <property type="project" value="InterPro"/>
</dbReference>
<dbReference type="OrthoDB" id="2421327at2759"/>
<dbReference type="AlphaFoldDB" id="A0A164VRZ3"/>
<organism evidence="3 4">
    <name type="scientific">Sistotremastrum niveocremeum HHB9708</name>
    <dbReference type="NCBI Taxonomy" id="1314777"/>
    <lineage>
        <taxon>Eukaryota</taxon>
        <taxon>Fungi</taxon>
        <taxon>Dikarya</taxon>
        <taxon>Basidiomycota</taxon>
        <taxon>Agaricomycotina</taxon>
        <taxon>Agaricomycetes</taxon>
        <taxon>Sistotremastrales</taxon>
        <taxon>Sistotremastraceae</taxon>
        <taxon>Sertulicium</taxon>
        <taxon>Sertulicium niveocremeum</taxon>
    </lineage>
</organism>
<dbReference type="Proteomes" id="UP000076722">
    <property type="component" value="Unassembled WGS sequence"/>
</dbReference>
<dbReference type="EMBL" id="KV419404">
    <property type="protein sequence ID" value="KZS94410.1"/>
    <property type="molecule type" value="Genomic_DNA"/>
</dbReference>
<feature type="compositionally biased region" description="Polar residues" evidence="1">
    <location>
        <begin position="166"/>
        <end position="181"/>
    </location>
</feature>
<name>A0A164VRZ3_9AGAM</name>
<evidence type="ECO:0000256" key="1">
    <source>
        <dbReference type="SAM" id="MobiDB-lite"/>
    </source>
</evidence>
<proteinExistence type="predicted"/>
<feature type="compositionally biased region" description="Polar residues" evidence="1">
    <location>
        <begin position="770"/>
        <end position="781"/>
    </location>
</feature>
<protein>
    <recommendedName>
        <fullName evidence="2">Cryptic loci regulator 2 N-terminal domain-containing protein</fullName>
    </recommendedName>
</protein>
<accession>A0A164VRZ3</accession>
<dbReference type="GO" id="GO:0030466">
    <property type="term" value="P:silent mating-type cassette heterochromatin formation"/>
    <property type="evidence" value="ECO:0007669"/>
    <property type="project" value="TreeGrafter"/>
</dbReference>
<keyword evidence="4" id="KW-1185">Reference proteome</keyword>
<feature type="compositionally biased region" description="Polar residues" evidence="1">
    <location>
        <begin position="557"/>
        <end position="568"/>
    </location>
</feature>
<dbReference type="STRING" id="1314777.A0A164VRZ3"/>